<evidence type="ECO:0000313" key="2">
    <source>
        <dbReference type="EMBL" id="KAL3673027.1"/>
    </source>
</evidence>
<keyword evidence="3" id="KW-1185">Reference proteome</keyword>
<gene>
    <name evidence="2" type="ORF">V7S43_002324</name>
</gene>
<feature type="compositionally biased region" description="Basic and acidic residues" evidence="1">
    <location>
        <begin position="7"/>
        <end position="18"/>
    </location>
</feature>
<evidence type="ECO:0000313" key="3">
    <source>
        <dbReference type="Proteomes" id="UP001632037"/>
    </source>
</evidence>
<organism evidence="2 3">
    <name type="scientific">Phytophthora oleae</name>
    <dbReference type="NCBI Taxonomy" id="2107226"/>
    <lineage>
        <taxon>Eukaryota</taxon>
        <taxon>Sar</taxon>
        <taxon>Stramenopiles</taxon>
        <taxon>Oomycota</taxon>
        <taxon>Peronosporomycetes</taxon>
        <taxon>Peronosporales</taxon>
        <taxon>Peronosporaceae</taxon>
        <taxon>Phytophthora</taxon>
    </lineage>
</organism>
<reference evidence="2 3" key="1">
    <citation type="submission" date="2024-09" db="EMBL/GenBank/DDBJ databases">
        <title>Genome sequencing and assembly of Phytophthora oleae, isolate VK10A, causative agent of rot of olive drupes.</title>
        <authorList>
            <person name="Conti Taguali S."/>
            <person name="Riolo M."/>
            <person name="La Spada F."/>
            <person name="Cacciola S.O."/>
            <person name="Dionisio G."/>
        </authorList>
    </citation>
    <scope>NUCLEOTIDE SEQUENCE [LARGE SCALE GENOMIC DNA]</scope>
    <source>
        <strain evidence="2 3">VK10A</strain>
    </source>
</reference>
<name>A0ABD3G493_9STRA</name>
<dbReference type="AlphaFoldDB" id="A0ABD3G493"/>
<dbReference type="Proteomes" id="UP001632037">
    <property type="component" value="Unassembled WGS sequence"/>
</dbReference>
<sequence>MQTSTRHLLDINHEERGRHGGPPTDGGTDKRSHLWTIFKAWFKRTFYFWEKKKTEASRRLRSQAAYESTSKE</sequence>
<feature type="region of interest" description="Disordered" evidence="1">
    <location>
        <begin position="1"/>
        <end position="31"/>
    </location>
</feature>
<dbReference type="EMBL" id="JBIMZQ010000003">
    <property type="protein sequence ID" value="KAL3673027.1"/>
    <property type="molecule type" value="Genomic_DNA"/>
</dbReference>
<protein>
    <submittedName>
        <fullName evidence="2">Uncharacterized protein</fullName>
    </submittedName>
</protein>
<evidence type="ECO:0000256" key="1">
    <source>
        <dbReference type="SAM" id="MobiDB-lite"/>
    </source>
</evidence>
<accession>A0ABD3G493</accession>
<comment type="caution">
    <text evidence="2">The sequence shown here is derived from an EMBL/GenBank/DDBJ whole genome shotgun (WGS) entry which is preliminary data.</text>
</comment>
<proteinExistence type="predicted"/>